<sequence length="179" mass="19866">MARLVLLRVGLGLFIALSIVALLPFSVAAQTGRDDRALGESGLPLPRFVAISENMANVRRGPGEDYPLLYQYQRKGLPLEVVAEYEQWRQVRDHEGSEGWMHARLLRNGRHVIIRQAANALPLRNGASAGAGVVALLQSGAIARLRECAGSWCEIEAEGYRGWLQRDNLWGVYAFEQLD</sequence>
<dbReference type="Proteomes" id="UP000785783">
    <property type="component" value="Unassembled WGS sequence"/>
</dbReference>
<comment type="caution">
    <text evidence="2">The sequence shown here is derived from an EMBL/GenBank/DDBJ whole genome shotgun (WGS) entry which is preliminary data.</text>
</comment>
<name>A0A937L337_9PROT</name>
<dbReference type="EMBL" id="JADHOK010000057">
    <property type="protein sequence ID" value="MBL6761996.1"/>
    <property type="molecule type" value="Genomic_DNA"/>
</dbReference>
<evidence type="ECO:0000313" key="3">
    <source>
        <dbReference type="Proteomes" id="UP000785783"/>
    </source>
</evidence>
<dbReference type="Gene3D" id="2.30.30.40">
    <property type="entry name" value="SH3 Domains"/>
    <property type="match status" value="2"/>
</dbReference>
<dbReference type="InterPro" id="IPR003646">
    <property type="entry name" value="SH3-like_bac-type"/>
</dbReference>
<organism evidence="2 3">
    <name type="scientific">PS1 clade bacterium</name>
    <dbReference type="NCBI Taxonomy" id="2175152"/>
    <lineage>
        <taxon>Bacteria</taxon>
        <taxon>Pseudomonadati</taxon>
        <taxon>Pseudomonadota</taxon>
        <taxon>Alphaproteobacteria</taxon>
        <taxon>PS1 clade</taxon>
    </lineage>
</organism>
<proteinExistence type="predicted"/>
<gene>
    <name evidence="2" type="ORF">ISQ19_04785</name>
</gene>
<dbReference type="AlphaFoldDB" id="A0A937L337"/>
<dbReference type="InterPro" id="IPR010466">
    <property type="entry name" value="DUF1058"/>
</dbReference>
<dbReference type="Pfam" id="PF06347">
    <property type="entry name" value="SH3_4"/>
    <property type="match status" value="2"/>
</dbReference>
<protein>
    <submittedName>
        <fullName evidence="2">SH3 domain-containing protein</fullName>
    </submittedName>
</protein>
<evidence type="ECO:0000313" key="2">
    <source>
        <dbReference type="EMBL" id="MBL6761996.1"/>
    </source>
</evidence>
<evidence type="ECO:0000259" key="1">
    <source>
        <dbReference type="SMART" id="SM00287"/>
    </source>
</evidence>
<reference evidence="2" key="1">
    <citation type="submission" date="2020-10" db="EMBL/GenBank/DDBJ databases">
        <title>Microbiome of the Black Sea water column analyzed by genome centric metagenomics.</title>
        <authorList>
            <person name="Cabello-Yeves P.J."/>
            <person name="Callieri C."/>
            <person name="Picazo A."/>
            <person name="Mehrshad M."/>
            <person name="Haro-Moreno J.M."/>
            <person name="Roda-Garcia J."/>
            <person name="Dzembekova N."/>
            <person name="Slabakova V."/>
            <person name="Slabakova N."/>
            <person name="Moncheva S."/>
            <person name="Rodriguez-Valera F."/>
        </authorList>
    </citation>
    <scope>NUCLEOTIDE SEQUENCE</scope>
    <source>
        <strain evidence="2">BS307-5m-G5</strain>
    </source>
</reference>
<accession>A0A937L337</accession>
<feature type="domain" description="SH3b" evidence="1">
    <location>
        <begin position="46"/>
        <end position="109"/>
    </location>
</feature>
<dbReference type="SMART" id="SM00287">
    <property type="entry name" value="SH3b"/>
    <property type="match status" value="1"/>
</dbReference>